<dbReference type="PANTHER" id="PTHR12526:SF630">
    <property type="entry name" value="GLYCOSYLTRANSFERASE"/>
    <property type="match status" value="1"/>
</dbReference>
<evidence type="ECO:0000259" key="3">
    <source>
        <dbReference type="Pfam" id="PF13439"/>
    </source>
</evidence>
<accession>A0A1G9JRB9</accession>
<keyword evidence="1" id="KW-0812">Transmembrane</keyword>
<organism evidence="4 5">
    <name type="scientific">Kriegella aquimaris</name>
    <dbReference type="NCBI Taxonomy" id="192904"/>
    <lineage>
        <taxon>Bacteria</taxon>
        <taxon>Pseudomonadati</taxon>
        <taxon>Bacteroidota</taxon>
        <taxon>Flavobacteriia</taxon>
        <taxon>Flavobacteriales</taxon>
        <taxon>Flavobacteriaceae</taxon>
        <taxon>Kriegella</taxon>
    </lineage>
</organism>
<dbReference type="InterPro" id="IPR028098">
    <property type="entry name" value="Glyco_trans_4-like_N"/>
</dbReference>
<keyword evidence="5" id="KW-1185">Reference proteome</keyword>
<dbReference type="Pfam" id="PF00534">
    <property type="entry name" value="Glycos_transf_1"/>
    <property type="match status" value="1"/>
</dbReference>
<evidence type="ECO:0000313" key="5">
    <source>
        <dbReference type="Proteomes" id="UP000199440"/>
    </source>
</evidence>
<feature type="domain" description="Glycosyltransferase subfamily 4-like N-terminal" evidence="3">
    <location>
        <begin position="13"/>
        <end position="144"/>
    </location>
</feature>
<dbReference type="InterPro" id="IPR001296">
    <property type="entry name" value="Glyco_trans_1"/>
</dbReference>
<reference evidence="4 5" key="1">
    <citation type="submission" date="2016-10" db="EMBL/GenBank/DDBJ databases">
        <authorList>
            <person name="de Groot N.N."/>
        </authorList>
    </citation>
    <scope>NUCLEOTIDE SEQUENCE [LARGE SCALE GENOMIC DNA]</scope>
    <source>
        <strain evidence="4 5">DSM 19886</strain>
    </source>
</reference>
<gene>
    <name evidence="4" type="ORF">SAMN04488514_101666</name>
</gene>
<dbReference type="PANTHER" id="PTHR12526">
    <property type="entry name" value="GLYCOSYLTRANSFERASE"/>
    <property type="match status" value="1"/>
</dbReference>
<keyword evidence="1" id="KW-0472">Membrane</keyword>
<dbReference type="SUPFAM" id="SSF53756">
    <property type="entry name" value="UDP-Glycosyltransferase/glycogen phosphorylase"/>
    <property type="match status" value="1"/>
</dbReference>
<dbReference type="Proteomes" id="UP000199440">
    <property type="component" value="Unassembled WGS sequence"/>
</dbReference>
<dbReference type="Gene3D" id="3.40.50.2000">
    <property type="entry name" value="Glycogen Phosphorylase B"/>
    <property type="match status" value="2"/>
</dbReference>
<dbReference type="GO" id="GO:0016757">
    <property type="term" value="F:glycosyltransferase activity"/>
    <property type="evidence" value="ECO:0007669"/>
    <property type="project" value="InterPro"/>
</dbReference>
<sequence>MKIDFVIGRLKAGGAERVVSLLANYFASKGHTVRIITFIAGDDYELDPRIERVKLHKKFIVNFVVIRGFIFLLSYYFKKKNRPDIISSHIDFVGYATILPSKLYNIKIVVSEHFNHMNQEASILRSFLWRVLYRLPDAVTVLTKFDIPFFTNKTKRVLVMENPCSFEPINDLNGKREKTILTVGNLDRYHHKGFDNLLKIAAKVFENHSDWQLKIVGGGDDGLKILKEIATELKIEKQIEFLGYRNDIKELMSQAEIYVLSSRHEGLPMVLIEAMSQGMACISYDCVSGPSDIINDGTNGILVADQNKEAMINRLNELIENEDLRQSLRNNSLKSLDKFTMENVGNKWMRLFNDLLDPKKAS</sequence>
<dbReference type="EMBL" id="FNGV01000001">
    <property type="protein sequence ID" value="SDL39755.1"/>
    <property type="molecule type" value="Genomic_DNA"/>
</dbReference>
<name>A0A1G9JRB9_9FLAO</name>
<dbReference type="OrthoDB" id="9811239at2"/>
<evidence type="ECO:0000313" key="4">
    <source>
        <dbReference type="EMBL" id="SDL39755.1"/>
    </source>
</evidence>
<keyword evidence="1" id="KW-1133">Transmembrane helix</keyword>
<feature type="domain" description="Glycosyl transferase family 1" evidence="2">
    <location>
        <begin position="175"/>
        <end position="332"/>
    </location>
</feature>
<evidence type="ECO:0000256" key="1">
    <source>
        <dbReference type="SAM" id="Phobius"/>
    </source>
</evidence>
<dbReference type="Pfam" id="PF13439">
    <property type="entry name" value="Glyco_transf_4"/>
    <property type="match status" value="1"/>
</dbReference>
<protein>
    <submittedName>
        <fullName evidence="4">Glycosyltransferase Family 4</fullName>
    </submittedName>
</protein>
<feature type="transmembrane region" description="Helical" evidence="1">
    <location>
        <begin position="59"/>
        <end position="77"/>
    </location>
</feature>
<proteinExistence type="predicted"/>
<dbReference type="RefSeq" id="WP_089885233.1">
    <property type="nucleotide sequence ID" value="NZ_FNGV01000001.1"/>
</dbReference>
<dbReference type="STRING" id="192904.SAMN04488514_101666"/>
<keyword evidence="4" id="KW-0808">Transferase</keyword>
<dbReference type="AlphaFoldDB" id="A0A1G9JRB9"/>
<dbReference type="CDD" id="cd03820">
    <property type="entry name" value="GT4_AmsD-like"/>
    <property type="match status" value="1"/>
</dbReference>
<evidence type="ECO:0000259" key="2">
    <source>
        <dbReference type="Pfam" id="PF00534"/>
    </source>
</evidence>